<dbReference type="KEGG" id="dpg:DESPIGER_0441"/>
<proteinExistence type="predicted"/>
<keyword evidence="3" id="KW-1185">Reference proteome</keyword>
<reference evidence="3" key="1">
    <citation type="submission" date="2016-10" db="EMBL/GenBank/DDBJ databases">
        <authorList>
            <person name="Wegmann U."/>
        </authorList>
    </citation>
    <scope>NUCLEOTIDE SEQUENCE [LARGE SCALE GENOMIC DNA]</scope>
</reference>
<dbReference type="Proteomes" id="UP000186323">
    <property type="component" value="Chromosome I"/>
</dbReference>
<sequence>MMLRLIGIGTVFALVAVSYALLLTKGALDTERLHHAATATERDYWKAAAEAYRANAEAQAENARRCLAREAQAQRDAAERDAIVRQARPRARTTAEQARVVDDETRRRAVARLNRPL</sequence>
<accession>A0A1K1LC96</accession>
<dbReference type="AlphaFoldDB" id="A0A1K1LC96"/>
<evidence type="ECO:0000256" key="1">
    <source>
        <dbReference type="SAM" id="MobiDB-lite"/>
    </source>
</evidence>
<feature type="region of interest" description="Disordered" evidence="1">
    <location>
        <begin position="75"/>
        <end position="100"/>
    </location>
</feature>
<organism evidence="2 3">
    <name type="scientific">Desulfovibrio piger</name>
    <dbReference type="NCBI Taxonomy" id="901"/>
    <lineage>
        <taxon>Bacteria</taxon>
        <taxon>Pseudomonadati</taxon>
        <taxon>Thermodesulfobacteriota</taxon>
        <taxon>Desulfovibrionia</taxon>
        <taxon>Desulfovibrionales</taxon>
        <taxon>Desulfovibrionaceae</taxon>
        <taxon>Desulfovibrio</taxon>
    </lineage>
</organism>
<dbReference type="EMBL" id="LT630450">
    <property type="protein sequence ID" value="SFV72331.1"/>
    <property type="molecule type" value="Genomic_DNA"/>
</dbReference>
<name>A0A1K1LC96_9BACT</name>
<protein>
    <submittedName>
        <fullName evidence="2">Uncharacterized protein</fullName>
    </submittedName>
</protein>
<evidence type="ECO:0000313" key="3">
    <source>
        <dbReference type="Proteomes" id="UP000186323"/>
    </source>
</evidence>
<evidence type="ECO:0000313" key="2">
    <source>
        <dbReference type="EMBL" id="SFV72331.1"/>
    </source>
</evidence>
<dbReference type="RefSeq" id="WP_072332507.1">
    <property type="nucleotide sequence ID" value="NZ_LT630450.1"/>
</dbReference>
<gene>
    <name evidence="2" type="ORF">DESPIGER_0441</name>
</gene>